<reference evidence="5" key="3">
    <citation type="journal article" date="2019" name="Int. J. Syst. Evol. Microbiol.">
        <title>The Global Catalogue of Microorganisms (GCM) 10K type strain sequencing project: providing services to taxonomists for standard genome sequencing and annotation.</title>
        <authorList>
            <consortium name="The Broad Institute Genomics Platform"/>
            <consortium name="The Broad Institute Genome Sequencing Center for Infectious Disease"/>
            <person name="Wu L."/>
            <person name="Ma J."/>
        </authorList>
    </citation>
    <scope>NUCLEOTIDE SEQUENCE [LARGE SCALE GENOMIC DNA]</scope>
    <source>
        <strain evidence="5">NBRC 105001</strain>
    </source>
</reference>
<dbReference type="OrthoDB" id="2339979at2"/>
<evidence type="ECO:0000313" key="3">
    <source>
        <dbReference type="EMBL" id="PQJ93030.1"/>
    </source>
</evidence>
<evidence type="ECO:0008006" key="6">
    <source>
        <dbReference type="Google" id="ProtNLM"/>
    </source>
</evidence>
<dbReference type="RefSeq" id="WP_105062891.1">
    <property type="nucleotide sequence ID" value="NZ_BSOU01000004.1"/>
</dbReference>
<evidence type="ECO:0000313" key="2">
    <source>
        <dbReference type="EMBL" id="GLR75121.1"/>
    </source>
</evidence>
<dbReference type="AlphaFoldDB" id="A0A2S7XH37"/>
<dbReference type="Proteomes" id="UP000239273">
    <property type="component" value="Unassembled WGS sequence"/>
</dbReference>
<feature type="signal peptide" evidence="1">
    <location>
        <begin position="1"/>
        <end position="23"/>
    </location>
</feature>
<name>A0A2S7XH37_9GAMM</name>
<keyword evidence="5" id="KW-1185">Reference proteome</keyword>
<evidence type="ECO:0000313" key="4">
    <source>
        <dbReference type="Proteomes" id="UP000239273"/>
    </source>
</evidence>
<evidence type="ECO:0000256" key="1">
    <source>
        <dbReference type="SAM" id="SignalP"/>
    </source>
</evidence>
<proteinExistence type="predicted"/>
<reference evidence="2" key="1">
    <citation type="journal article" date="2014" name="Int. J. Syst. Evol. Microbiol.">
        <title>Complete genome of a new Firmicutes species belonging to the dominant human colonic microbiota ('Ruminococcus bicirculans') reveals two chromosomes and a selective capacity to utilize plant glucans.</title>
        <authorList>
            <consortium name="NISC Comparative Sequencing Program"/>
            <person name="Wegmann U."/>
            <person name="Louis P."/>
            <person name="Goesmann A."/>
            <person name="Henrissat B."/>
            <person name="Duncan S.H."/>
            <person name="Flint H.J."/>
        </authorList>
    </citation>
    <scope>NUCLEOTIDE SEQUENCE</scope>
    <source>
        <strain evidence="2">NBRC 105001</strain>
    </source>
</reference>
<dbReference type="EMBL" id="BSOU01000004">
    <property type="protein sequence ID" value="GLR75121.1"/>
    <property type="molecule type" value="Genomic_DNA"/>
</dbReference>
<dbReference type="EMBL" id="MSCP01000001">
    <property type="protein sequence ID" value="PQJ93030.1"/>
    <property type="molecule type" value="Genomic_DNA"/>
</dbReference>
<accession>A0A2S7XH37</accession>
<keyword evidence="1" id="KW-0732">Signal</keyword>
<sequence length="434" mass="49296">MNRAVFTASTLFTLAFFSGAANADAYRNGHRVGLEGNQNLDYPQVCIRINRQANRIPLLETYQQFQHDYPDDNMAQLLERMVQWADSGIVGHTWVDLFYKDDEGKVQFDGYGFGSDGNQASREFSFQKCVHIEDKNHEQIKQDIELKEEALYVESKEIAKLFLGIGKDWNGGKYTLYGNCAWFAGNLFNDIVPKNEHVNFAQAFDWGTVIPKWYPLSKYQDLPDPGYIAESISRTINSAGWHNNEGSGYGKLTGDTFITADENGLLSGPRHITDYYPELGDYANFVSAGYYSESQNKMHFFTYNLKQDKEITVTPYSSDVTFRNIDQKFVAAFHHPSDDSIGMLVTEEGHILIADSLEDTGNKGLEFYAKDITAASNYFENGKILVLLRPNGAQYDDDKSEGIRFIKYDVEQDKVLTEPEVAEKLSGFDFFKLQ</sequence>
<dbReference type="Proteomes" id="UP001156660">
    <property type="component" value="Unassembled WGS sequence"/>
</dbReference>
<feature type="chain" id="PRO_5015522480" description="Porin" evidence="1">
    <location>
        <begin position="24"/>
        <end position="434"/>
    </location>
</feature>
<protein>
    <recommendedName>
        <fullName evidence="6">Porin</fullName>
    </recommendedName>
</protein>
<reference evidence="2" key="4">
    <citation type="submission" date="2023-01" db="EMBL/GenBank/DDBJ databases">
        <title>Draft genome sequence of Aliivibrio sifiae strain NBRC 105001.</title>
        <authorList>
            <person name="Sun Q."/>
            <person name="Mori K."/>
        </authorList>
    </citation>
    <scope>NUCLEOTIDE SEQUENCE</scope>
    <source>
        <strain evidence="2">NBRC 105001</strain>
    </source>
</reference>
<gene>
    <name evidence="3" type="ORF">BTO23_02725</name>
    <name evidence="2" type="ORF">GCM10007855_19950</name>
</gene>
<reference evidence="3 4" key="2">
    <citation type="submission" date="2016-12" db="EMBL/GenBank/DDBJ databases">
        <title>Diversity of luminous bacteria.</title>
        <authorList>
            <person name="Yoshizawa S."/>
            <person name="Kogure K."/>
        </authorList>
    </citation>
    <scope>NUCLEOTIDE SEQUENCE [LARGE SCALE GENOMIC DNA]</scope>
    <source>
        <strain evidence="3 4">NBRC 105001</strain>
    </source>
</reference>
<organism evidence="3 4">
    <name type="scientific">Aliivibrio sifiae</name>
    <dbReference type="NCBI Taxonomy" id="566293"/>
    <lineage>
        <taxon>Bacteria</taxon>
        <taxon>Pseudomonadati</taxon>
        <taxon>Pseudomonadota</taxon>
        <taxon>Gammaproteobacteria</taxon>
        <taxon>Vibrionales</taxon>
        <taxon>Vibrionaceae</taxon>
        <taxon>Aliivibrio</taxon>
    </lineage>
</organism>
<evidence type="ECO:0000313" key="5">
    <source>
        <dbReference type="Proteomes" id="UP001156660"/>
    </source>
</evidence>
<comment type="caution">
    <text evidence="3">The sequence shown here is derived from an EMBL/GenBank/DDBJ whole genome shotgun (WGS) entry which is preliminary data.</text>
</comment>